<dbReference type="Gene3D" id="1.10.220.160">
    <property type="match status" value="1"/>
</dbReference>
<keyword evidence="9 11" id="KW-0472">Membrane</keyword>
<keyword evidence="6" id="KW-0653">Protein transport</keyword>
<evidence type="ECO:0000256" key="10">
    <source>
        <dbReference type="SAM" id="Coils"/>
    </source>
</evidence>
<feature type="transmembrane region" description="Helical" evidence="11">
    <location>
        <begin position="6"/>
        <end position="30"/>
    </location>
</feature>
<dbReference type="GO" id="GO:0016031">
    <property type="term" value="P:tRNA import into mitochondrion"/>
    <property type="evidence" value="ECO:0007669"/>
    <property type="project" value="TreeGrafter"/>
</dbReference>
<keyword evidence="8" id="KW-0496">Mitochondrion</keyword>
<dbReference type="EMBL" id="KV417292">
    <property type="protein sequence ID" value="KZO94836.1"/>
    <property type="molecule type" value="Genomic_DNA"/>
</dbReference>
<dbReference type="GO" id="GO:0006605">
    <property type="term" value="P:protein targeting"/>
    <property type="evidence" value="ECO:0007669"/>
    <property type="project" value="InterPro"/>
</dbReference>
<evidence type="ECO:0000256" key="8">
    <source>
        <dbReference type="ARBA" id="ARBA00023128"/>
    </source>
</evidence>
<dbReference type="Gene3D" id="2.170.270.10">
    <property type="entry name" value="SET domain"/>
    <property type="match status" value="1"/>
</dbReference>
<keyword evidence="7 11" id="KW-1133">Transmembrane helix</keyword>
<name>A0A167KNK6_CALVF</name>
<evidence type="ECO:0000256" key="3">
    <source>
        <dbReference type="ARBA" id="ARBA00022448"/>
    </source>
</evidence>
<evidence type="ECO:0000256" key="5">
    <source>
        <dbReference type="ARBA" id="ARBA00022787"/>
    </source>
</evidence>
<dbReference type="GO" id="GO:0006886">
    <property type="term" value="P:intracellular protein transport"/>
    <property type="evidence" value="ECO:0007669"/>
    <property type="project" value="InterPro"/>
</dbReference>
<dbReference type="Pfam" id="PF00856">
    <property type="entry name" value="SET"/>
    <property type="match status" value="1"/>
</dbReference>
<protein>
    <submittedName>
        <fullName evidence="13">MAS20-domain-containing protein</fullName>
    </submittedName>
</protein>
<evidence type="ECO:0000256" key="1">
    <source>
        <dbReference type="ARBA" id="ARBA00004572"/>
    </source>
</evidence>
<feature type="domain" description="SET" evidence="12">
    <location>
        <begin position="393"/>
        <end position="493"/>
    </location>
</feature>
<keyword evidence="5" id="KW-1000">Mitochondrion outer membrane</keyword>
<dbReference type="InterPro" id="IPR046341">
    <property type="entry name" value="SET_dom_sf"/>
</dbReference>
<evidence type="ECO:0000256" key="6">
    <source>
        <dbReference type="ARBA" id="ARBA00022927"/>
    </source>
</evidence>
<dbReference type="InterPro" id="IPR023392">
    <property type="entry name" value="Tom20_dom_sf"/>
</dbReference>
<dbReference type="PRINTS" id="PR00351">
    <property type="entry name" value="OM20RECEPTOR"/>
</dbReference>
<evidence type="ECO:0000256" key="2">
    <source>
        <dbReference type="ARBA" id="ARBA00005792"/>
    </source>
</evidence>
<evidence type="ECO:0000313" key="14">
    <source>
        <dbReference type="Proteomes" id="UP000076738"/>
    </source>
</evidence>
<dbReference type="CDD" id="cd20071">
    <property type="entry name" value="SET_SMYD"/>
    <property type="match status" value="1"/>
</dbReference>
<dbReference type="PANTHER" id="PTHR12430">
    <property type="entry name" value="MITOCHONDRIAL IMPORT RECEPTOR SUBUNIT TOM20"/>
    <property type="match status" value="1"/>
</dbReference>
<dbReference type="Gene3D" id="1.20.960.10">
    <property type="entry name" value="Mitochondrial outer membrane translocase complex, subunit Tom20 domain"/>
    <property type="match status" value="1"/>
</dbReference>
<dbReference type="STRING" id="1330018.A0A167KNK6"/>
<keyword evidence="14" id="KW-1185">Reference proteome</keyword>
<reference evidence="13 14" key="1">
    <citation type="journal article" date="2016" name="Mol. Biol. Evol.">
        <title>Comparative Genomics of Early-Diverging Mushroom-Forming Fungi Provides Insights into the Origins of Lignocellulose Decay Capabilities.</title>
        <authorList>
            <person name="Nagy L.G."/>
            <person name="Riley R."/>
            <person name="Tritt A."/>
            <person name="Adam C."/>
            <person name="Daum C."/>
            <person name="Floudas D."/>
            <person name="Sun H."/>
            <person name="Yadav J.S."/>
            <person name="Pangilinan J."/>
            <person name="Larsson K.H."/>
            <person name="Matsuura K."/>
            <person name="Barry K."/>
            <person name="Labutti K."/>
            <person name="Kuo R."/>
            <person name="Ohm R.A."/>
            <person name="Bhattacharya S.S."/>
            <person name="Shirouzu T."/>
            <person name="Yoshinaga Y."/>
            <person name="Martin F.M."/>
            <person name="Grigoriev I.V."/>
            <person name="Hibbett D.S."/>
        </authorList>
    </citation>
    <scope>NUCLEOTIDE SEQUENCE [LARGE SCALE GENOMIC DNA]</scope>
    <source>
        <strain evidence="13 14">TUFC12733</strain>
    </source>
</reference>
<dbReference type="GO" id="GO:0030943">
    <property type="term" value="F:mitochondrion targeting sequence binding"/>
    <property type="evidence" value="ECO:0007669"/>
    <property type="project" value="TreeGrafter"/>
</dbReference>
<dbReference type="Gene3D" id="6.10.140.2220">
    <property type="match status" value="1"/>
</dbReference>
<dbReference type="InterPro" id="IPR002056">
    <property type="entry name" value="MAS20"/>
</dbReference>
<dbReference type="PANTHER" id="PTHR12430:SF0">
    <property type="entry name" value="TRANSLOCASE OF OUTER MITOCHONDRIAL MEMBRANE 20"/>
    <property type="match status" value="1"/>
</dbReference>
<accession>A0A167KNK6</accession>
<evidence type="ECO:0000256" key="7">
    <source>
        <dbReference type="ARBA" id="ARBA00022989"/>
    </source>
</evidence>
<keyword evidence="3" id="KW-0813">Transport</keyword>
<comment type="subcellular location">
    <subcellularLocation>
        <location evidence="1">Mitochondrion outer membrane</location>
        <topology evidence="1">Single-pass membrane protein</topology>
    </subcellularLocation>
</comment>
<keyword evidence="4 11" id="KW-0812">Transmembrane</keyword>
<dbReference type="SUPFAM" id="SSF47157">
    <property type="entry name" value="Mitochondrial import receptor subunit Tom20"/>
    <property type="match status" value="1"/>
</dbReference>
<evidence type="ECO:0000256" key="9">
    <source>
        <dbReference type="ARBA" id="ARBA00023136"/>
    </source>
</evidence>
<keyword evidence="10" id="KW-0175">Coiled coil</keyword>
<dbReference type="OrthoDB" id="2154253at2759"/>
<evidence type="ECO:0000256" key="4">
    <source>
        <dbReference type="ARBA" id="ARBA00022692"/>
    </source>
</evidence>
<dbReference type="GO" id="GO:0005742">
    <property type="term" value="C:mitochondrial outer membrane translocase complex"/>
    <property type="evidence" value="ECO:0007669"/>
    <property type="project" value="InterPro"/>
</dbReference>
<dbReference type="PROSITE" id="PS50280">
    <property type="entry name" value="SET"/>
    <property type="match status" value="1"/>
</dbReference>
<feature type="coiled-coil region" evidence="10">
    <location>
        <begin position="39"/>
        <end position="78"/>
    </location>
</feature>
<dbReference type="InterPro" id="IPR001214">
    <property type="entry name" value="SET_dom"/>
</dbReference>
<evidence type="ECO:0000256" key="11">
    <source>
        <dbReference type="SAM" id="Phobius"/>
    </source>
</evidence>
<dbReference type="Proteomes" id="UP000076738">
    <property type="component" value="Unassembled WGS sequence"/>
</dbReference>
<evidence type="ECO:0000313" key="13">
    <source>
        <dbReference type="EMBL" id="KZO94836.1"/>
    </source>
</evidence>
<sequence>MVSKTIQYTTVVFISTVAISSLAYVAWWDYKRRNDPSFRKKIRKEHKKIHKHAKAAEERAKQQRTEDLKESLEKIKAEPVPPTAEEREQYFMQHVGVGEQLSVQGPAFHVPAALSFYRALRVYPSPVELIMIYQKTVPEPIFKIVMDLTSMDTKERAEGYYHYFPPPNMNVEVKQILVAAESEEQTRKIVLIARKDFRYGENIYQEHPVVAQLDMDLEGTSKYCSHCFRDISSSLSTIRPDDLLGSTYCSNECQMLASMQSQNLLFGCGPPVPNNVVVGQKERTEEAEIERRASQEAFVNFLKASNWTQVLLVARFCARHVSEEAKKLAPLHTPLLERARLPEPAAGSPQYSFFDHIERLKYLKVEPIDMVMLEHHLLKDVLSKAVDGLEELVDLEMYLVMKGKMAYNAIGVASAGGRNKRPGAKGRIETWEWTRTPYGTNRQIGSALYRVSSYLSHSCSPSVRPSFPTGTNELHLVATRAISKGEELTMAYTNTHGDGDDSIEEAYRKRRVRLARGWKIACECESCTGKKAEIPSATMVPEAKAEEPI</sequence>
<comment type="similarity">
    <text evidence="2">Belongs to the Tom20 family.</text>
</comment>
<gene>
    <name evidence="13" type="ORF">CALVIDRAFT_516848</name>
</gene>
<dbReference type="SUPFAM" id="SSF82199">
    <property type="entry name" value="SET domain"/>
    <property type="match status" value="1"/>
</dbReference>
<evidence type="ECO:0000259" key="12">
    <source>
        <dbReference type="PROSITE" id="PS50280"/>
    </source>
</evidence>
<proteinExistence type="inferred from homology"/>
<dbReference type="GO" id="GO:0030150">
    <property type="term" value="P:protein import into mitochondrial matrix"/>
    <property type="evidence" value="ECO:0007669"/>
    <property type="project" value="TreeGrafter"/>
</dbReference>
<dbReference type="AlphaFoldDB" id="A0A167KNK6"/>
<dbReference type="GO" id="GO:0008320">
    <property type="term" value="F:protein transmembrane transporter activity"/>
    <property type="evidence" value="ECO:0007669"/>
    <property type="project" value="TreeGrafter"/>
</dbReference>
<organism evidence="13 14">
    <name type="scientific">Calocera viscosa (strain TUFC12733)</name>
    <dbReference type="NCBI Taxonomy" id="1330018"/>
    <lineage>
        <taxon>Eukaryota</taxon>
        <taxon>Fungi</taxon>
        <taxon>Dikarya</taxon>
        <taxon>Basidiomycota</taxon>
        <taxon>Agaricomycotina</taxon>
        <taxon>Dacrymycetes</taxon>
        <taxon>Dacrymycetales</taxon>
        <taxon>Dacrymycetaceae</taxon>
        <taxon>Calocera</taxon>
    </lineage>
</organism>
<dbReference type="Pfam" id="PF02064">
    <property type="entry name" value="MAS20"/>
    <property type="match status" value="1"/>
</dbReference>